<protein>
    <submittedName>
        <fullName evidence="1">3670_t:CDS:1</fullName>
    </submittedName>
</protein>
<comment type="caution">
    <text evidence="1">The sequence shown here is derived from an EMBL/GenBank/DDBJ whole genome shotgun (WGS) entry which is preliminary data.</text>
</comment>
<gene>
    <name evidence="1" type="ORF">SCALOS_LOCUS2743</name>
</gene>
<feature type="non-terminal residue" evidence="1">
    <location>
        <position position="1"/>
    </location>
</feature>
<dbReference type="Proteomes" id="UP000789860">
    <property type="component" value="Unassembled WGS sequence"/>
</dbReference>
<evidence type="ECO:0000313" key="1">
    <source>
        <dbReference type="EMBL" id="CAG8488897.1"/>
    </source>
</evidence>
<reference evidence="1" key="1">
    <citation type="submission" date="2021-06" db="EMBL/GenBank/DDBJ databases">
        <authorList>
            <person name="Kallberg Y."/>
            <person name="Tangrot J."/>
            <person name="Rosling A."/>
        </authorList>
    </citation>
    <scope>NUCLEOTIDE SEQUENCE</scope>
    <source>
        <strain evidence="1">AU212A</strain>
    </source>
</reference>
<organism evidence="1 2">
    <name type="scientific">Scutellospora calospora</name>
    <dbReference type="NCBI Taxonomy" id="85575"/>
    <lineage>
        <taxon>Eukaryota</taxon>
        <taxon>Fungi</taxon>
        <taxon>Fungi incertae sedis</taxon>
        <taxon>Mucoromycota</taxon>
        <taxon>Glomeromycotina</taxon>
        <taxon>Glomeromycetes</taxon>
        <taxon>Diversisporales</taxon>
        <taxon>Gigasporaceae</taxon>
        <taxon>Scutellospora</taxon>
    </lineage>
</organism>
<accession>A0ACA9KRA5</accession>
<keyword evidence="2" id="KW-1185">Reference proteome</keyword>
<dbReference type="EMBL" id="CAJVPM010002585">
    <property type="protein sequence ID" value="CAG8488897.1"/>
    <property type="molecule type" value="Genomic_DNA"/>
</dbReference>
<sequence length="326" mass="38800">LHDWIEKGMINLNPEFQRDVVWKEIKQSHLIDSILKNFYIPPVIFSCKKVDENRWMRVCIDGKQRLTSINRFMRNEIPHLAPSEKAVSKRYFKGHDSEKSISDNERELFECSEVVCIEYYDLTQMQEREIFSRVQLGIPLTPAEKLWAIGSTMSDFLHKTYETYQVIAQIMDTKRGKLFHIMAQLFFIIENEPERFNARPKVIEEYLRNTLEISNNLRETIKRVFDTITLLIEADSGIFQQNHRLSPIEFVFISWIIAKNPNHSLEKYQECLLNMKKYVREKHEDTRFNGKVYSTLKHFMDNLDFEEFNGSSLKDNEPANKRIRSM</sequence>
<proteinExistence type="predicted"/>
<evidence type="ECO:0000313" key="2">
    <source>
        <dbReference type="Proteomes" id="UP000789860"/>
    </source>
</evidence>
<name>A0ACA9KRA5_9GLOM</name>